<reference evidence="1" key="1">
    <citation type="submission" date="2023-03" db="EMBL/GenBank/DDBJ databases">
        <title>Chromosome-level genomes of two armyworms, Mythimna separata and Mythimna loreyi, provide insights into the biosynthesis and reception of sex pheromones.</title>
        <authorList>
            <person name="Zhao H."/>
        </authorList>
    </citation>
    <scope>NUCLEOTIDE SEQUENCE</scope>
    <source>
        <strain evidence="1">BeijingLab</strain>
    </source>
</reference>
<accession>A0ACC2QG37</accession>
<evidence type="ECO:0000313" key="2">
    <source>
        <dbReference type="Proteomes" id="UP001231649"/>
    </source>
</evidence>
<sequence length="522" mass="59974">MPMTRSAYARQEEAKLSLALSELKASREYCDRLNKEIDDSEKILLEAHVNNKKLRNQMSQLHIQLTDVIEDRDRLQLVVDGFSQCSTEYEHALSDKYQLQQQLLEAKNQISELETTNLNITASLNHSLFSELVPIAPSMVQQMNPSCTIDLISDDDSQLNKTVRVVASSKNKLKKYIKINKFIVKTKKMVKKQKFFIKNVKLNRERLHLLNQLDLYSSNLEKSTRKYQNDTQDLQKELNRLQNKLSSMTIKYTASENQMREYVLAMNELVSSQKTNCEHCEPPSIASEPDHSSTICDLTQSSTSLPVEISDFLSQQTINKEIVVFCDEIGKGLGHLLTNEYPGHSIINNCMPGCSLFDIMKKIIKCKFHQDTVLLILVGNRGHVSKGELLQYYGTLSNLSVKKIVMFTFPYSQSLPQEENLIRYKTNVTLHNLTINNSLFHLIDTNNYVGTHFYLTKDRYLVNRYYLSKFCRRQIAMSLSYYFLITAKNLAKQIAPIEQCLDISSDFANNLASNVDININLN</sequence>
<proteinExistence type="predicted"/>
<evidence type="ECO:0000313" key="1">
    <source>
        <dbReference type="EMBL" id="KAJ8716348.1"/>
    </source>
</evidence>
<organism evidence="1 2">
    <name type="scientific">Mythimna loreyi</name>
    <dbReference type="NCBI Taxonomy" id="667449"/>
    <lineage>
        <taxon>Eukaryota</taxon>
        <taxon>Metazoa</taxon>
        <taxon>Ecdysozoa</taxon>
        <taxon>Arthropoda</taxon>
        <taxon>Hexapoda</taxon>
        <taxon>Insecta</taxon>
        <taxon>Pterygota</taxon>
        <taxon>Neoptera</taxon>
        <taxon>Endopterygota</taxon>
        <taxon>Lepidoptera</taxon>
        <taxon>Glossata</taxon>
        <taxon>Ditrysia</taxon>
        <taxon>Noctuoidea</taxon>
        <taxon>Noctuidae</taxon>
        <taxon>Noctuinae</taxon>
        <taxon>Hadenini</taxon>
        <taxon>Mythimna</taxon>
    </lineage>
</organism>
<keyword evidence="2" id="KW-1185">Reference proteome</keyword>
<dbReference type="EMBL" id="CM056780">
    <property type="protein sequence ID" value="KAJ8716348.1"/>
    <property type="molecule type" value="Genomic_DNA"/>
</dbReference>
<protein>
    <submittedName>
        <fullName evidence="1">Uncharacterized protein</fullName>
    </submittedName>
</protein>
<name>A0ACC2QG37_9NEOP</name>
<dbReference type="Proteomes" id="UP001231649">
    <property type="component" value="Chromosome 4"/>
</dbReference>
<gene>
    <name evidence="1" type="ORF">PYW08_013633</name>
</gene>
<comment type="caution">
    <text evidence="1">The sequence shown here is derived from an EMBL/GenBank/DDBJ whole genome shotgun (WGS) entry which is preliminary data.</text>
</comment>